<dbReference type="GeneID" id="7844805"/>
<evidence type="ECO:0000256" key="1">
    <source>
        <dbReference type="ARBA" id="ARBA00023002"/>
    </source>
</evidence>
<comment type="function">
    <text evidence="3">Required for the assembly of the mitochondrial membrane respiratory chain NADH dehydrogenase (Complex I). Involved in mid-late stages of complex I assembly.</text>
</comment>
<dbReference type="Gene3D" id="3.50.50.60">
    <property type="entry name" value="FAD/NAD(P)-binding domain"/>
    <property type="match status" value="2"/>
</dbReference>
<evidence type="ECO:0000256" key="2">
    <source>
        <dbReference type="ARBA" id="ARBA00039785"/>
    </source>
</evidence>
<keyword evidence="6" id="KW-1185">Reference proteome</keyword>
<gene>
    <name evidence="5" type="ORF">TTHERM_00599910</name>
</gene>
<evidence type="ECO:0000259" key="4">
    <source>
        <dbReference type="Pfam" id="PF01266"/>
    </source>
</evidence>
<dbReference type="HOGENOM" id="CLU_597868_0_0_1"/>
<protein>
    <recommendedName>
        <fullName evidence="2">FAD-dependent oxidoreductase domain-containing protein 1</fullName>
    </recommendedName>
</protein>
<sequence>MSQINQNNQKQLPSQCEVLIVGAGVSGATAFYSLQKAGVKNVVIVDTGKSGQGNDQGQTTSQHAYLREDDVNQSRVFEYASKSGSAVMDYPTSTIKMMVNLYPSTSKDYIQHHGFNGAVRYLKLAHTGLQIQSELAQIAFEKEQLNENLVQKGSLYVCEEKDVEDFKEEFELLKKLGCKGVELWDQEKVWKHAGGPQTKFVLGIYFPNDSVINSQLFSSKLIQNVLKIEPSYSLFENTPQVVNVKTSKEGFALTKLENGVVIKSNYVVVCTGGLFNDPNLAGILIPCYSYLVSLKEPESTKNDKNRLPYPNSLNFFTWGFTHDWCLTKGHLRCSGEDHFSALKPPRDAERCASLARWTVEKLPYLKDSELNCDKKYGVYSETPDSTPLVGTMSPQSKVCYVLGCNAWGQASLSYSASLVPGLLGYTNLNDDQKDSLKLLTIRRFALLKGVKKQQTPKL</sequence>
<dbReference type="GO" id="GO:0005737">
    <property type="term" value="C:cytoplasm"/>
    <property type="evidence" value="ECO:0007669"/>
    <property type="project" value="TreeGrafter"/>
</dbReference>
<dbReference type="GO" id="GO:0016491">
    <property type="term" value="F:oxidoreductase activity"/>
    <property type="evidence" value="ECO:0007669"/>
    <property type="project" value="UniProtKB-KW"/>
</dbReference>
<feature type="domain" description="FAD dependent oxidoreductase" evidence="4">
    <location>
        <begin position="18"/>
        <end position="415"/>
    </location>
</feature>
<evidence type="ECO:0000313" key="6">
    <source>
        <dbReference type="Proteomes" id="UP000009168"/>
    </source>
</evidence>
<dbReference type="Proteomes" id="UP000009168">
    <property type="component" value="Unassembled WGS sequence"/>
</dbReference>
<dbReference type="PANTHER" id="PTHR13847">
    <property type="entry name" value="SARCOSINE DEHYDROGENASE-RELATED"/>
    <property type="match status" value="1"/>
</dbReference>
<keyword evidence="1" id="KW-0560">Oxidoreductase</keyword>
<dbReference type="Pfam" id="PF01266">
    <property type="entry name" value="DAO"/>
    <property type="match status" value="1"/>
</dbReference>
<dbReference type="KEGG" id="tet:TTHERM_00599910"/>
<dbReference type="EMBL" id="GG662620">
    <property type="protein sequence ID" value="EAR84802.1"/>
    <property type="molecule type" value="Genomic_DNA"/>
</dbReference>
<reference evidence="6" key="1">
    <citation type="journal article" date="2006" name="PLoS Biol.">
        <title>Macronuclear genome sequence of the ciliate Tetrahymena thermophila, a model eukaryote.</title>
        <authorList>
            <person name="Eisen J.A."/>
            <person name="Coyne R.S."/>
            <person name="Wu M."/>
            <person name="Wu D."/>
            <person name="Thiagarajan M."/>
            <person name="Wortman J.R."/>
            <person name="Badger J.H."/>
            <person name="Ren Q."/>
            <person name="Amedeo P."/>
            <person name="Jones K.M."/>
            <person name="Tallon L.J."/>
            <person name="Delcher A.L."/>
            <person name="Salzberg S.L."/>
            <person name="Silva J.C."/>
            <person name="Haas B.J."/>
            <person name="Majoros W.H."/>
            <person name="Farzad M."/>
            <person name="Carlton J.M."/>
            <person name="Smith R.K. Jr."/>
            <person name="Garg J."/>
            <person name="Pearlman R.E."/>
            <person name="Karrer K.M."/>
            <person name="Sun L."/>
            <person name="Manning G."/>
            <person name="Elde N.C."/>
            <person name="Turkewitz A.P."/>
            <person name="Asai D.J."/>
            <person name="Wilkes D.E."/>
            <person name="Wang Y."/>
            <person name="Cai H."/>
            <person name="Collins K."/>
            <person name="Stewart B.A."/>
            <person name="Lee S.R."/>
            <person name="Wilamowska K."/>
            <person name="Weinberg Z."/>
            <person name="Ruzzo W.L."/>
            <person name="Wloga D."/>
            <person name="Gaertig J."/>
            <person name="Frankel J."/>
            <person name="Tsao C.-C."/>
            <person name="Gorovsky M.A."/>
            <person name="Keeling P.J."/>
            <person name="Waller R.F."/>
            <person name="Patron N.J."/>
            <person name="Cherry J.M."/>
            <person name="Stover N.A."/>
            <person name="Krieger C.J."/>
            <person name="del Toro C."/>
            <person name="Ryder H.F."/>
            <person name="Williamson S.C."/>
            <person name="Barbeau R.A."/>
            <person name="Hamilton E.P."/>
            <person name="Orias E."/>
        </authorList>
    </citation>
    <scope>NUCLEOTIDE SEQUENCE [LARGE SCALE GENOMIC DNA]</scope>
    <source>
        <strain evidence="6">SB210</strain>
    </source>
</reference>
<evidence type="ECO:0000256" key="3">
    <source>
        <dbReference type="ARBA" id="ARBA00046185"/>
    </source>
</evidence>
<dbReference type="InterPro" id="IPR006076">
    <property type="entry name" value="FAD-dep_OxRdtase"/>
</dbReference>
<dbReference type="InParanoid" id="I7MG22"/>
<dbReference type="AlphaFoldDB" id="I7MG22"/>
<evidence type="ECO:0000313" key="5">
    <source>
        <dbReference type="EMBL" id="EAR84802.1"/>
    </source>
</evidence>
<accession>I7MG22</accession>
<dbReference type="Gene3D" id="3.30.9.10">
    <property type="entry name" value="D-Amino Acid Oxidase, subunit A, domain 2"/>
    <property type="match status" value="1"/>
</dbReference>
<dbReference type="SUPFAM" id="SSF51905">
    <property type="entry name" value="FAD/NAD(P)-binding domain"/>
    <property type="match status" value="1"/>
</dbReference>
<name>I7MG22_TETTS</name>
<dbReference type="OrthoDB" id="38520at2759"/>
<organism evidence="5 6">
    <name type="scientific">Tetrahymena thermophila (strain SB210)</name>
    <dbReference type="NCBI Taxonomy" id="312017"/>
    <lineage>
        <taxon>Eukaryota</taxon>
        <taxon>Sar</taxon>
        <taxon>Alveolata</taxon>
        <taxon>Ciliophora</taxon>
        <taxon>Intramacronucleata</taxon>
        <taxon>Oligohymenophorea</taxon>
        <taxon>Hymenostomatida</taxon>
        <taxon>Tetrahymenina</taxon>
        <taxon>Tetrahymenidae</taxon>
        <taxon>Tetrahymena</taxon>
    </lineage>
</organism>
<dbReference type="InterPro" id="IPR036188">
    <property type="entry name" value="FAD/NAD-bd_sf"/>
</dbReference>
<dbReference type="PANTHER" id="PTHR13847:SF287">
    <property type="entry name" value="FAD-DEPENDENT OXIDOREDUCTASE DOMAIN-CONTAINING PROTEIN 1"/>
    <property type="match status" value="1"/>
</dbReference>
<dbReference type="RefSeq" id="XP_001032465.1">
    <property type="nucleotide sequence ID" value="XM_001032465.3"/>
</dbReference>
<proteinExistence type="predicted"/>